<dbReference type="KEGG" id="cbr:CBG_04796"/>
<dbReference type="HOGENOM" id="CLU_1099344_0_0_1"/>
<evidence type="ECO:0000313" key="2">
    <source>
        <dbReference type="EMBL" id="CAP25435.1"/>
    </source>
</evidence>
<feature type="compositionally biased region" description="Basic and acidic residues" evidence="1">
    <location>
        <begin position="194"/>
        <end position="239"/>
    </location>
</feature>
<organism evidence="2 3">
    <name type="scientific">Caenorhabditis briggsae</name>
    <dbReference type="NCBI Taxonomy" id="6238"/>
    <lineage>
        <taxon>Eukaryota</taxon>
        <taxon>Metazoa</taxon>
        <taxon>Ecdysozoa</taxon>
        <taxon>Nematoda</taxon>
        <taxon>Chromadorea</taxon>
        <taxon>Rhabditida</taxon>
        <taxon>Rhabditina</taxon>
        <taxon>Rhabditomorpha</taxon>
        <taxon>Rhabditoidea</taxon>
        <taxon>Rhabditidae</taxon>
        <taxon>Peloderinae</taxon>
        <taxon>Caenorhabditis</taxon>
    </lineage>
</organism>
<reference evidence="2 3" key="1">
    <citation type="journal article" date="2003" name="PLoS Biol.">
        <title>The genome sequence of Caenorhabditis briggsae: a platform for comparative genomics.</title>
        <authorList>
            <person name="Stein L.D."/>
            <person name="Bao Z."/>
            <person name="Blasiar D."/>
            <person name="Blumenthal T."/>
            <person name="Brent M.R."/>
            <person name="Chen N."/>
            <person name="Chinwalla A."/>
            <person name="Clarke L."/>
            <person name="Clee C."/>
            <person name="Coghlan A."/>
            <person name="Coulson A."/>
            <person name="D'Eustachio P."/>
            <person name="Fitch D.H."/>
            <person name="Fulton L.A."/>
            <person name="Fulton R.E."/>
            <person name="Griffiths-Jones S."/>
            <person name="Harris T.W."/>
            <person name="Hillier L.W."/>
            <person name="Kamath R."/>
            <person name="Kuwabara P.E."/>
            <person name="Mardis E.R."/>
            <person name="Marra M.A."/>
            <person name="Miner T.L."/>
            <person name="Minx P."/>
            <person name="Mullikin J.C."/>
            <person name="Plumb R.W."/>
            <person name="Rogers J."/>
            <person name="Schein J.E."/>
            <person name="Sohrmann M."/>
            <person name="Spieth J."/>
            <person name="Stajich J.E."/>
            <person name="Wei C."/>
            <person name="Willey D."/>
            <person name="Wilson R.K."/>
            <person name="Durbin R."/>
            <person name="Waterston R.H."/>
        </authorList>
    </citation>
    <scope>NUCLEOTIDE SEQUENCE [LARGE SCALE GENOMIC DNA]</scope>
    <source>
        <strain evidence="2 3">AF16</strain>
    </source>
</reference>
<dbReference type="WormBase" id="CBG04796">
    <property type="protein sequence ID" value="CBP49720"/>
    <property type="gene ID" value="WBGene00027404"/>
</dbReference>
<dbReference type="CTD" id="8579973"/>
<gene>
    <name evidence="2 4" type="ORF">CBG04796</name>
    <name evidence="2" type="ORF">CBG_04796</name>
</gene>
<feature type="region of interest" description="Disordered" evidence="1">
    <location>
        <begin position="43"/>
        <end position="117"/>
    </location>
</feature>
<dbReference type="AlphaFoldDB" id="A8WYH7"/>
<feature type="compositionally biased region" description="Basic and acidic residues" evidence="1">
    <location>
        <begin position="1"/>
        <end position="23"/>
    </location>
</feature>
<accession>A8WYH7</accession>
<dbReference type="GeneID" id="8579973"/>
<feature type="compositionally biased region" description="Basic and acidic residues" evidence="1">
    <location>
        <begin position="143"/>
        <end position="186"/>
    </location>
</feature>
<sequence>MDRMNKMDKKDIDMEHVKKDKSGQEPPNYANIHEKFDEMRHDVDRMLNEGGCGERNKKDMDHEDHDEESMDKRRESDVRNKEITTIPKMNRMSKMEDLRDSQMRSDQDHLDSMKTRKYEFGGKSDKFCGKNFDEMKDNEKCGEKRQCMDDGNRCDKDEEPMDKRRESDKICKMGTREDLRDFEMRSKLPMMTSRKLDLEESESSRLNDDKSKNDKRSMHNEPESRRRENSESGNKEMLRRLFNDDFLDETFLF</sequence>
<reference evidence="2 3" key="2">
    <citation type="journal article" date="2011" name="PLoS Genet.">
        <title>Caenorhabditis briggsae recombinant inbred line genotypes reveal inter-strain incompatibility and the evolution of recombination.</title>
        <authorList>
            <person name="Ross J.A."/>
            <person name="Koboldt D.C."/>
            <person name="Staisch J.E."/>
            <person name="Chamberlin H.M."/>
            <person name="Gupta B.P."/>
            <person name="Miller R.D."/>
            <person name="Baird S.E."/>
            <person name="Haag E.S."/>
        </authorList>
    </citation>
    <scope>NUCLEOTIDE SEQUENCE [LARGE SCALE GENOMIC DNA]</scope>
    <source>
        <strain evidence="2 3">AF16</strain>
    </source>
</reference>
<feature type="compositionally biased region" description="Basic and acidic residues" evidence="1">
    <location>
        <begin position="93"/>
        <end position="117"/>
    </location>
</feature>
<protein>
    <submittedName>
        <fullName evidence="2">Protein CBG04796</fullName>
    </submittedName>
</protein>
<feature type="region of interest" description="Disordered" evidence="1">
    <location>
        <begin position="143"/>
        <end position="239"/>
    </location>
</feature>
<proteinExistence type="predicted"/>
<dbReference type="InParanoid" id="A8WYH7"/>
<name>A8WYH7_CAEBR</name>
<feature type="compositionally biased region" description="Basic and acidic residues" evidence="1">
    <location>
        <begin position="43"/>
        <end position="63"/>
    </location>
</feature>
<evidence type="ECO:0000256" key="1">
    <source>
        <dbReference type="SAM" id="MobiDB-lite"/>
    </source>
</evidence>
<dbReference type="Proteomes" id="UP000008549">
    <property type="component" value="Unassembled WGS sequence"/>
</dbReference>
<dbReference type="RefSeq" id="XP_002637976.1">
    <property type="nucleotide sequence ID" value="XM_002637930.1"/>
</dbReference>
<feature type="region of interest" description="Disordered" evidence="1">
    <location>
        <begin position="1"/>
        <end position="31"/>
    </location>
</feature>
<keyword evidence="3" id="KW-1185">Reference proteome</keyword>
<evidence type="ECO:0000313" key="4">
    <source>
        <dbReference type="WormBase" id="CBG04796"/>
    </source>
</evidence>
<dbReference type="EMBL" id="HE601135">
    <property type="protein sequence ID" value="CAP25435.1"/>
    <property type="molecule type" value="Genomic_DNA"/>
</dbReference>
<evidence type="ECO:0000313" key="3">
    <source>
        <dbReference type="Proteomes" id="UP000008549"/>
    </source>
</evidence>
<feature type="compositionally biased region" description="Basic and acidic residues" evidence="1">
    <location>
        <begin position="70"/>
        <end position="82"/>
    </location>
</feature>